<sequence length="73" mass="8590">MSLVIGCCHICYILACGPHRPRVNLVNKPPTRRRKEEKREEEAKKKEKRKKGRGSCIQPIGHKKKKKEIRKEE</sequence>
<feature type="region of interest" description="Disordered" evidence="1">
    <location>
        <begin position="22"/>
        <end position="73"/>
    </location>
</feature>
<evidence type="ECO:0000313" key="2">
    <source>
        <dbReference type="EMBL" id="CAK9859913.1"/>
    </source>
</evidence>
<dbReference type="Proteomes" id="UP001497522">
    <property type="component" value="Chromosome 10"/>
</dbReference>
<evidence type="ECO:0000256" key="1">
    <source>
        <dbReference type="SAM" id="MobiDB-lite"/>
    </source>
</evidence>
<proteinExistence type="predicted"/>
<keyword evidence="3" id="KW-1185">Reference proteome</keyword>
<reference evidence="2" key="1">
    <citation type="submission" date="2024-03" db="EMBL/GenBank/DDBJ databases">
        <authorList>
            <consortium name="ELIXIR-Norway"/>
            <consortium name="Elixir Norway"/>
        </authorList>
    </citation>
    <scope>NUCLEOTIDE SEQUENCE</scope>
</reference>
<evidence type="ECO:0000313" key="3">
    <source>
        <dbReference type="Proteomes" id="UP001497522"/>
    </source>
</evidence>
<feature type="compositionally biased region" description="Basic residues" evidence="1">
    <location>
        <begin position="61"/>
        <end position="73"/>
    </location>
</feature>
<name>A0ABP1ABJ3_9BRYO</name>
<accession>A0ABP1ABJ3</accession>
<protein>
    <submittedName>
        <fullName evidence="2">Uncharacterized protein</fullName>
    </submittedName>
</protein>
<dbReference type="EMBL" id="OZ023711">
    <property type="protein sequence ID" value="CAK9859913.1"/>
    <property type="molecule type" value="Genomic_DNA"/>
</dbReference>
<organism evidence="2 3">
    <name type="scientific">Sphagnum jensenii</name>
    <dbReference type="NCBI Taxonomy" id="128206"/>
    <lineage>
        <taxon>Eukaryota</taxon>
        <taxon>Viridiplantae</taxon>
        <taxon>Streptophyta</taxon>
        <taxon>Embryophyta</taxon>
        <taxon>Bryophyta</taxon>
        <taxon>Sphagnophytina</taxon>
        <taxon>Sphagnopsida</taxon>
        <taxon>Sphagnales</taxon>
        <taxon>Sphagnaceae</taxon>
        <taxon>Sphagnum</taxon>
    </lineage>
</organism>
<gene>
    <name evidence="2" type="ORF">CSSPJE1EN2_LOCUS2908</name>
</gene>